<name>A0A660L1Z3_9ACTN</name>
<dbReference type="EMBL" id="RBIL01000002">
    <property type="protein sequence ID" value="RKQ88011.1"/>
    <property type="molecule type" value="Genomic_DNA"/>
</dbReference>
<reference evidence="2 3" key="1">
    <citation type="submission" date="2018-10" db="EMBL/GenBank/DDBJ databases">
        <title>Genomic Encyclopedia of Archaeal and Bacterial Type Strains, Phase II (KMG-II): from individual species to whole genera.</title>
        <authorList>
            <person name="Goeker M."/>
        </authorList>
    </citation>
    <scope>NUCLEOTIDE SEQUENCE [LARGE SCALE GENOMIC DNA]</scope>
    <source>
        <strain evidence="2 3">DSM 14954</strain>
    </source>
</reference>
<feature type="chain" id="PRO_5025026592" description="Hemolysin type calcium-binding protein" evidence="1">
    <location>
        <begin position="21"/>
        <end position="333"/>
    </location>
</feature>
<evidence type="ECO:0008006" key="4">
    <source>
        <dbReference type="Google" id="ProtNLM"/>
    </source>
</evidence>
<gene>
    <name evidence="2" type="ORF">C8N24_6047</name>
</gene>
<dbReference type="Proteomes" id="UP000278962">
    <property type="component" value="Unassembled WGS sequence"/>
</dbReference>
<dbReference type="Gene3D" id="2.160.20.160">
    <property type="match status" value="1"/>
</dbReference>
<evidence type="ECO:0000313" key="2">
    <source>
        <dbReference type="EMBL" id="RKQ88011.1"/>
    </source>
</evidence>
<keyword evidence="1" id="KW-0732">Signal</keyword>
<proteinExistence type="predicted"/>
<organism evidence="2 3">
    <name type="scientific">Solirubrobacter pauli</name>
    <dbReference type="NCBI Taxonomy" id="166793"/>
    <lineage>
        <taxon>Bacteria</taxon>
        <taxon>Bacillati</taxon>
        <taxon>Actinomycetota</taxon>
        <taxon>Thermoleophilia</taxon>
        <taxon>Solirubrobacterales</taxon>
        <taxon>Solirubrobacteraceae</taxon>
        <taxon>Solirubrobacter</taxon>
    </lineage>
</organism>
<feature type="signal peptide" evidence="1">
    <location>
        <begin position="1"/>
        <end position="20"/>
    </location>
</feature>
<evidence type="ECO:0000256" key="1">
    <source>
        <dbReference type="SAM" id="SignalP"/>
    </source>
</evidence>
<protein>
    <recommendedName>
        <fullName evidence="4">Hemolysin type calcium-binding protein</fullName>
    </recommendedName>
</protein>
<keyword evidence="3" id="KW-1185">Reference proteome</keyword>
<accession>A0A660L1Z3</accession>
<dbReference type="AlphaFoldDB" id="A0A660L1Z3"/>
<comment type="caution">
    <text evidence="2">The sequence shown here is derived from an EMBL/GenBank/DDBJ whole genome shotgun (WGS) entry which is preliminary data.</text>
</comment>
<dbReference type="RefSeq" id="WP_121257140.1">
    <property type="nucleotide sequence ID" value="NZ_RBIL01000002.1"/>
</dbReference>
<sequence>MRRLIPLPLLLLAAPTSVHAATVGREGTELVYRSAPGQEDLFEAEHGGGALTFAGREGGNARITPAAGCTREREVVRCPTDGLSAIRVLAGDSDDLIAMYGLPVPAIVDLGPGSDDFDGDAPALDLAAGGGSDRVGVVTRTGRIDLGPGEDYAQATIGKAFTGPLAVEGGEGRDLLFVDGQRKAGISLSGGNGPDDLIVQLGTDGPGLDIACGAGDDATQLALVDRPGDGCAAHVTFPAPPAFVSRAFGGATLTAPASGAVEFRRNPGPNGRRAPLLARGTFDASAGPLRTRLKTTKAGRRYIRRDPDLKLFVTVKTRTGGDRSEIDFGARLR</sequence>
<evidence type="ECO:0000313" key="3">
    <source>
        <dbReference type="Proteomes" id="UP000278962"/>
    </source>
</evidence>